<dbReference type="PANTHER" id="PTHR44858:SF1">
    <property type="entry name" value="UDP-N-ACETYLGLUCOSAMINE--PEPTIDE N-ACETYLGLUCOSAMINYLTRANSFERASE SPINDLY-RELATED"/>
    <property type="match status" value="1"/>
</dbReference>
<dbReference type="InterPro" id="IPR011990">
    <property type="entry name" value="TPR-like_helical_dom_sf"/>
</dbReference>
<dbReference type="Gene3D" id="1.25.40.10">
    <property type="entry name" value="Tetratricopeptide repeat domain"/>
    <property type="match status" value="2"/>
</dbReference>
<evidence type="ECO:0000256" key="2">
    <source>
        <dbReference type="ARBA" id="ARBA00022803"/>
    </source>
</evidence>
<dbReference type="PROSITE" id="PS50005">
    <property type="entry name" value="TPR"/>
    <property type="match status" value="2"/>
</dbReference>
<evidence type="ECO:0000256" key="1">
    <source>
        <dbReference type="ARBA" id="ARBA00022737"/>
    </source>
</evidence>
<gene>
    <name evidence="4" type="ORF">METZ01_LOCUS172497</name>
</gene>
<dbReference type="InterPro" id="IPR019734">
    <property type="entry name" value="TPR_rpt"/>
</dbReference>
<feature type="compositionally biased region" description="Low complexity" evidence="3">
    <location>
        <begin position="83"/>
        <end position="96"/>
    </location>
</feature>
<dbReference type="AlphaFoldDB" id="A0A382C2U5"/>
<accession>A0A382C2U5</accession>
<keyword evidence="1" id="KW-0677">Repeat</keyword>
<proteinExistence type="predicted"/>
<keyword evidence="2" id="KW-0802">TPR repeat</keyword>
<dbReference type="Gene3D" id="1.10.287.1490">
    <property type="match status" value="1"/>
</dbReference>
<organism evidence="4">
    <name type="scientific">marine metagenome</name>
    <dbReference type="NCBI Taxonomy" id="408172"/>
    <lineage>
        <taxon>unclassified sequences</taxon>
        <taxon>metagenomes</taxon>
        <taxon>ecological metagenomes</taxon>
    </lineage>
</organism>
<dbReference type="PANTHER" id="PTHR44858">
    <property type="entry name" value="TETRATRICOPEPTIDE REPEAT PROTEIN 6"/>
    <property type="match status" value="1"/>
</dbReference>
<dbReference type="SUPFAM" id="SSF48452">
    <property type="entry name" value="TPR-like"/>
    <property type="match status" value="1"/>
</dbReference>
<evidence type="ECO:0000313" key="4">
    <source>
        <dbReference type="EMBL" id="SVB19643.1"/>
    </source>
</evidence>
<dbReference type="InterPro" id="IPR050498">
    <property type="entry name" value="Ycf3"/>
</dbReference>
<feature type="region of interest" description="Disordered" evidence="3">
    <location>
        <begin position="74"/>
        <end position="114"/>
    </location>
</feature>
<sequence length="398" mass="44133">KSFRKGNREKELQTEVEALQKKMADNRGELEKVSGNVAALKNDKASLEEELKSFKKGNREKNLKTRVGSLEKQLAKSNSQLKEASSNLASSQSSNDSLEDQLKALQKGSREKEMRDYINSLEKRLAKAERINTNPASKRKGLSGILNWRKKDRAEQAQVAELQNRLDTLRSRLEILEAEKIPYTDEEKKLFAEPKTGDQPANTLQAKVSTLPEGGAADFKAGQAALVEAKYGEAEQKFLHVLKLDEENPLTLGSLAMAQMEQGNYDGAEASLERALKNNDGDAFSLSLLGTLRYRQKKYEEARDYLAKAVKLNPEDANAQHFLGSALNNLGQRKAAETALRKALQIKPGHAEAHHNLAVVYATQKPPFTALAKFHYEKALAAGHTKNAELQKILGGEK</sequence>
<evidence type="ECO:0000256" key="3">
    <source>
        <dbReference type="SAM" id="MobiDB-lite"/>
    </source>
</evidence>
<reference evidence="4" key="1">
    <citation type="submission" date="2018-05" db="EMBL/GenBank/DDBJ databases">
        <authorList>
            <person name="Lanie J.A."/>
            <person name="Ng W.-L."/>
            <person name="Kazmierczak K.M."/>
            <person name="Andrzejewski T.M."/>
            <person name="Davidsen T.M."/>
            <person name="Wayne K.J."/>
            <person name="Tettelin H."/>
            <person name="Glass J.I."/>
            <person name="Rusch D."/>
            <person name="Podicherti R."/>
            <person name="Tsui H.-C.T."/>
            <person name="Winkler M.E."/>
        </authorList>
    </citation>
    <scope>NUCLEOTIDE SEQUENCE</scope>
</reference>
<dbReference type="Pfam" id="PF13432">
    <property type="entry name" value="TPR_16"/>
    <property type="match status" value="1"/>
</dbReference>
<protein>
    <submittedName>
        <fullName evidence="4">Uncharacterized protein</fullName>
    </submittedName>
</protein>
<dbReference type="SMART" id="SM00028">
    <property type="entry name" value="TPR"/>
    <property type="match status" value="4"/>
</dbReference>
<name>A0A382C2U5_9ZZZZ</name>
<feature type="non-terminal residue" evidence="4">
    <location>
        <position position="1"/>
    </location>
</feature>
<dbReference type="Pfam" id="PF13428">
    <property type="entry name" value="TPR_14"/>
    <property type="match status" value="1"/>
</dbReference>
<dbReference type="EMBL" id="UINC01032266">
    <property type="protein sequence ID" value="SVB19643.1"/>
    <property type="molecule type" value="Genomic_DNA"/>
</dbReference>